<comment type="caution">
    <text evidence="2">The sequence shown here is derived from an EMBL/GenBank/DDBJ whole genome shotgun (WGS) entry which is preliminary data.</text>
</comment>
<dbReference type="EMBL" id="MDTU01000001">
    <property type="protein sequence ID" value="ODN41866.1"/>
    <property type="molecule type" value="Genomic_DNA"/>
</dbReference>
<name>A0ABX2ZZ14_9GAMM</name>
<sequence>MDTSKIIKLSLMLLMVCYISILNATACNQATIIIRHGQDTNLSDKQYYLSHSGFIHAILNRQALSAFLSKIVYVQ</sequence>
<keyword evidence="1" id="KW-0472">Membrane</keyword>
<organism evidence="2 3">
    <name type="scientific">Piscirickettsia litoralis</name>
    <dbReference type="NCBI Taxonomy" id="1891921"/>
    <lineage>
        <taxon>Bacteria</taxon>
        <taxon>Pseudomonadati</taxon>
        <taxon>Pseudomonadota</taxon>
        <taxon>Gammaproteobacteria</taxon>
        <taxon>Thiotrichales</taxon>
        <taxon>Piscirickettsiaceae</taxon>
        <taxon>Piscirickettsia</taxon>
    </lineage>
</organism>
<keyword evidence="3" id="KW-1185">Reference proteome</keyword>
<feature type="transmembrane region" description="Helical" evidence="1">
    <location>
        <begin position="6"/>
        <end position="26"/>
    </location>
</feature>
<accession>A0ABX2ZZ14</accession>
<proteinExistence type="predicted"/>
<protein>
    <recommendedName>
        <fullName evidence="4">Histidine phosphatase family protein</fullName>
    </recommendedName>
</protein>
<dbReference type="RefSeq" id="WP_069311668.1">
    <property type="nucleotide sequence ID" value="NZ_MDTU01000001.1"/>
</dbReference>
<reference evidence="2 3" key="1">
    <citation type="submission" date="2016-08" db="EMBL/GenBank/DDBJ databases">
        <title>Draft genome sequence of Candidatus Piscirickettsia litoralis, from seawater.</title>
        <authorList>
            <person name="Wan X."/>
            <person name="Lee A.J."/>
            <person name="Hou S."/>
            <person name="Donachie S.P."/>
        </authorList>
    </citation>
    <scope>NUCLEOTIDE SEQUENCE [LARGE SCALE GENOMIC DNA]</scope>
    <source>
        <strain evidence="2 3">Y2</strain>
    </source>
</reference>
<keyword evidence="1" id="KW-1133">Transmembrane helix</keyword>
<dbReference type="Proteomes" id="UP000094329">
    <property type="component" value="Unassembled WGS sequence"/>
</dbReference>
<evidence type="ECO:0000313" key="2">
    <source>
        <dbReference type="EMBL" id="ODN41866.1"/>
    </source>
</evidence>
<keyword evidence="1" id="KW-0812">Transmembrane</keyword>
<gene>
    <name evidence="2" type="ORF">BGC07_01395</name>
</gene>
<evidence type="ECO:0000256" key="1">
    <source>
        <dbReference type="SAM" id="Phobius"/>
    </source>
</evidence>
<evidence type="ECO:0000313" key="3">
    <source>
        <dbReference type="Proteomes" id="UP000094329"/>
    </source>
</evidence>
<evidence type="ECO:0008006" key="4">
    <source>
        <dbReference type="Google" id="ProtNLM"/>
    </source>
</evidence>